<keyword evidence="1" id="KW-1133">Transmembrane helix</keyword>
<reference evidence="2 3" key="1">
    <citation type="submission" date="2019-06" db="EMBL/GenBank/DDBJ databases">
        <title>Quisquiliibacterium sp. nov., isolated from a maize field.</title>
        <authorList>
            <person name="Lin S.-Y."/>
            <person name="Tsai C.-F."/>
            <person name="Young C.-C."/>
        </authorList>
    </citation>
    <scope>NUCLEOTIDE SEQUENCE [LARGE SCALE GENOMIC DNA]</scope>
    <source>
        <strain evidence="2 3">CC-CFT501</strain>
    </source>
</reference>
<comment type="caution">
    <text evidence="2">The sequence shown here is derived from an EMBL/GenBank/DDBJ whole genome shotgun (WGS) entry which is preliminary data.</text>
</comment>
<gene>
    <name evidence="2" type="ORF">FHP08_04365</name>
</gene>
<feature type="transmembrane region" description="Helical" evidence="1">
    <location>
        <begin position="12"/>
        <end position="30"/>
    </location>
</feature>
<proteinExistence type="predicted"/>
<dbReference type="AlphaFoldDB" id="A0A5C8P6X2"/>
<evidence type="ECO:0000313" key="3">
    <source>
        <dbReference type="Proteomes" id="UP000321548"/>
    </source>
</evidence>
<sequence length="139" mass="14728">MTAQSIKAGLAYFALVFGAGFALGALRVSLLVPRLGERIAELSEMPLMLAVVVMAARFVVRRFAVPLALPARLGTGLLALALLLVAEVLLAVALQERSLAEYVASRDPVSGSVYLAMLVLFALMPALVGQFDGDRDDRA</sequence>
<protein>
    <submittedName>
        <fullName evidence="2">Uncharacterized protein</fullName>
    </submittedName>
</protein>
<dbReference type="OrthoDB" id="595355at2"/>
<organism evidence="2 3">
    <name type="scientific">Zeimonas arvi</name>
    <dbReference type="NCBI Taxonomy" id="2498847"/>
    <lineage>
        <taxon>Bacteria</taxon>
        <taxon>Pseudomonadati</taxon>
        <taxon>Pseudomonadota</taxon>
        <taxon>Betaproteobacteria</taxon>
        <taxon>Burkholderiales</taxon>
        <taxon>Burkholderiaceae</taxon>
        <taxon>Zeimonas</taxon>
    </lineage>
</organism>
<dbReference type="EMBL" id="VDUY01000001">
    <property type="protein sequence ID" value="TXL68917.1"/>
    <property type="molecule type" value="Genomic_DNA"/>
</dbReference>
<evidence type="ECO:0000256" key="1">
    <source>
        <dbReference type="SAM" id="Phobius"/>
    </source>
</evidence>
<feature type="transmembrane region" description="Helical" evidence="1">
    <location>
        <begin position="72"/>
        <end position="93"/>
    </location>
</feature>
<keyword evidence="3" id="KW-1185">Reference proteome</keyword>
<feature type="transmembrane region" description="Helical" evidence="1">
    <location>
        <begin position="42"/>
        <end position="60"/>
    </location>
</feature>
<keyword evidence="1" id="KW-0472">Membrane</keyword>
<dbReference type="Proteomes" id="UP000321548">
    <property type="component" value="Unassembled WGS sequence"/>
</dbReference>
<dbReference type="RefSeq" id="WP_147703053.1">
    <property type="nucleotide sequence ID" value="NZ_VDUY01000001.1"/>
</dbReference>
<name>A0A5C8P6X2_9BURK</name>
<accession>A0A5C8P6X2</accession>
<keyword evidence="1" id="KW-0812">Transmembrane</keyword>
<evidence type="ECO:0000313" key="2">
    <source>
        <dbReference type="EMBL" id="TXL68917.1"/>
    </source>
</evidence>
<feature type="transmembrane region" description="Helical" evidence="1">
    <location>
        <begin position="113"/>
        <end position="131"/>
    </location>
</feature>